<reference evidence="1 2" key="1">
    <citation type="journal article" date="2019" name="Genome Biol. Evol.">
        <title>Insights into the evolution of the New World diploid cottons (Gossypium, subgenus Houzingenia) based on genome sequencing.</title>
        <authorList>
            <person name="Grover C.E."/>
            <person name="Arick M.A. 2nd"/>
            <person name="Thrash A."/>
            <person name="Conover J.L."/>
            <person name="Sanders W.S."/>
            <person name="Peterson D.G."/>
            <person name="Frelichowski J.E."/>
            <person name="Scheffler J.A."/>
            <person name="Scheffler B.E."/>
            <person name="Wendel J.F."/>
        </authorList>
    </citation>
    <scope>NUCLEOTIDE SEQUENCE [LARGE SCALE GENOMIC DNA]</scope>
    <source>
        <strain evidence="1">8</strain>
        <tissue evidence="1">Leaf</tissue>
    </source>
</reference>
<dbReference type="AlphaFoldDB" id="A0A7J9DBI1"/>
<organism evidence="1 2">
    <name type="scientific">Gossypium trilobum</name>
    <dbReference type="NCBI Taxonomy" id="34281"/>
    <lineage>
        <taxon>Eukaryota</taxon>
        <taxon>Viridiplantae</taxon>
        <taxon>Streptophyta</taxon>
        <taxon>Embryophyta</taxon>
        <taxon>Tracheophyta</taxon>
        <taxon>Spermatophyta</taxon>
        <taxon>Magnoliopsida</taxon>
        <taxon>eudicotyledons</taxon>
        <taxon>Gunneridae</taxon>
        <taxon>Pentapetalae</taxon>
        <taxon>rosids</taxon>
        <taxon>malvids</taxon>
        <taxon>Malvales</taxon>
        <taxon>Malvaceae</taxon>
        <taxon>Malvoideae</taxon>
        <taxon>Gossypium</taxon>
    </lineage>
</organism>
<dbReference type="EMBL" id="JABEZW010000001">
    <property type="protein sequence ID" value="MBA0758116.1"/>
    <property type="molecule type" value="Genomic_DNA"/>
</dbReference>
<feature type="non-terminal residue" evidence="1">
    <location>
        <position position="1"/>
    </location>
</feature>
<name>A0A7J9DBI1_9ROSI</name>
<evidence type="ECO:0000313" key="2">
    <source>
        <dbReference type="Proteomes" id="UP000593568"/>
    </source>
</evidence>
<comment type="caution">
    <text evidence="1">The sequence shown here is derived from an EMBL/GenBank/DDBJ whole genome shotgun (WGS) entry which is preliminary data.</text>
</comment>
<keyword evidence="2" id="KW-1185">Reference proteome</keyword>
<protein>
    <submittedName>
        <fullName evidence="1">Uncharacterized protein</fullName>
    </submittedName>
</protein>
<sequence length="254" mass="29953">TFNNHLLVFYRLQLREDLLGVLLHFGDFWVQIHDLLVRLMFEGMARQFGGFLGSFVDFDARFLVSNYGGLCEFRFGSTLSAPEMTIEDHFSFFQVIGNHDRMKALQRVNLDGIRHDEYERDRNGDLVNPFTSEEGLGNPRAIQRLRYMLREMNPDVAFFMEKTYKKLGCIVSLYSFSKSHIDVQIDDDMDGYSWCFTGFYGDFIKITFSSEKQCGRLQDERSMEAFHSTLQDCGLFDLHFIDQWYTWEWGRFVQ</sequence>
<proteinExistence type="predicted"/>
<accession>A0A7J9DBI1</accession>
<dbReference type="Proteomes" id="UP000593568">
    <property type="component" value="Unassembled WGS sequence"/>
</dbReference>
<gene>
    <name evidence="1" type="ORF">Gotri_021139</name>
</gene>
<evidence type="ECO:0000313" key="1">
    <source>
        <dbReference type="EMBL" id="MBA0758116.1"/>
    </source>
</evidence>